<evidence type="ECO:0000313" key="1">
    <source>
        <dbReference type="EMBL" id="PHY95183.1"/>
    </source>
</evidence>
<keyword evidence="2" id="KW-1185">Reference proteome</keyword>
<protein>
    <recommendedName>
        <fullName evidence="3">Head-tail adaptor protein</fullName>
    </recommendedName>
</protein>
<name>A0A2G4RF33_9PROT</name>
<dbReference type="RefSeq" id="WP_099540482.1">
    <property type="nucleotide sequence ID" value="NZ_PEBQ01000030.1"/>
</dbReference>
<dbReference type="AlphaFoldDB" id="A0A2G4RF33"/>
<evidence type="ECO:0000313" key="2">
    <source>
        <dbReference type="Proteomes" id="UP000228751"/>
    </source>
</evidence>
<reference evidence="1 2" key="1">
    <citation type="submission" date="2017-10" db="EMBL/GenBank/DDBJ databases">
        <title>Genomic analysis of the genus Acetobacter.</title>
        <authorList>
            <person name="Kim K.H."/>
            <person name="Chun B.H."/>
            <person name="Son A.R."/>
            <person name="Jeon C.O."/>
        </authorList>
    </citation>
    <scope>NUCLEOTIDE SEQUENCE [LARGE SCALE GENOMIC DNA]</scope>
    <source>
        <strain evidence="1 2">LHT 2458</strain>
    </source>
</reference>
<evidence type="ECO:0008006" key="3">
    <source>
        <dbReference type="Google" id="ProtNLM"/>
    </source>
</evidence>
<proteinExistence type="predicted"/>
<sequence>MGWITQSRRRQIMAKGRPMVLRTADGTTSVTLMGYAPPAQAAQIVDATAKTAFVCQITNTELAASGYGAPAALDRIRDGPRLYVLTDVTPVYDGATLCGWTLVAAGGETS</sequence>
<gene>
    <name evidence="1" type="ORF">CSR02_02755</name>
</gene>
<dbReference type="EMBL" id="PEBQ01000030">
    <property type="protein sequence ID" value="PHY95183.1"/>
    <property type="molecule type" value="Genomic_DNA"/>
</dbReference>
<dbReference type="OrthoDB" id="7221886at2"/>
<comment type="caution">
    <text evidence="1">The sequence shown here is derived from an EMBL/GenBank/DDBJ whole genome shotgun (WGS) entry which is preliminary data.</text>
</comment>
<dbReference type="Proteomes" id="UP000228751">
    <property type="component" value="Unassembled WGS sequence"/>
</dbReference>
<accession>A0A2G4RF33</accession>
<organism evidence="1 2">
    <name type="scientific">Acetobacter pomorum</name>
    <dbReference type="NCBI Taxonomy" id="65959"/>
    <lineage>
        <taxon>Bacteria</taxon>
        <taxon>Pseudomonadati</taxon>
        <taxon>Pseudomonadota</taxon>
        <taxon>Alphaproteobacteria</taxon>
        <taxon>Acetobacterales</taxon>
        <taxon>Acetobacteraceae</taxon>
        <taxon>Acetobacter</taxon>
    </lineage>
</organism>